<keyword evidence="1" id="KW-0479">Metal-binding</keyword>
<dbReference type="GO" id="GO:0016787">
    <property type="term" value="F:hydrolase activity"/>
    <property type="evidence" value="ECO:0007669"/>
    <property type="project" value="UniProtKB-KW"/>
</dbReference>
<dbReference type="InterPro" id="IPR017907">
    <property type="entry name" value="Znf_RING_CS"/>
</dbReference>
<dbReference type="SMART" id="SM00490">
    <property type="entry name" value="HELICc"/>
    <property type="match status" value="1"/>
</dbReference>
<dbReference type="Pfam" id="PF00271">
    <property type="entry name" value="Helicase_C"/>
    <property type="match status" value="1"/>
</dbReference>
<dbReference type="SUPFAM" id="SSF57850">
    <property type="entry name" value="RING/U-box"/>
    <property type="match status" value="1"/>
</dbReference>
<evidence type="ECO:0000256" key="6">
    <source>
        <dbReference type="ARBA" id="ARBA00022833"/>
    </source>
</evidence>
<dbReference type="PROSITE" id="PS51194">
    <property type="entry name" value="HELICASE_CTER"/>
    <property type="match status" value="1"/>
</dbReference>
<organism evidence="12 13">
    <name type="scientific">Desmophyllum pertusum</name>
    <dbReference type="NCBI Taxonomy" id="174260"/>
    <lineage>
        <taxon>Eukaryota</taxon>
        <taxon>Metazoa</taxon>
        <taxon>Cnidaria</taxon>
        <taxon>Anthozoa</taxon>
        <taxon>Hexacorallia</taxon>
        <taxon>Scleractinia</taxon>
        <taxon>Caryophylliina</taxon>
        <taxon>Caryophylliidae</taxon>
        <taxon>Desmophyllum</taxon>
    </lineage>
</organism>
<dbReference type="Pfam" id="PF13923">
    <property type="entry name" value="zf-C3HC4_2"/>
    <property type="match status" value="1"/>
</dbReference>
<dbReference type="EMBL" id="MU827779">
    <property type="protein sequence ID" value="KAJ7339615.1"/>
    <property type="molecule type" value="Genomic_DNA"/>
</dbReference>
<dbReference type="Proteomes" id="UP001163046">
    <property type="component" value="Unassembled WGS sequence"/>
</dbReference>
<dbReference type="OrthoDB" id="5979605at2759"/>
<dbReference type="InterPro" id="IPR001841">
    <property type="entry name" value="Znf_RING"/>
</dbReference>
<dbReference type="InterPro" id="IPR050628">
    <property type="entry name" value="SNF2_RAD54_helicase_TF"/>
</dbReference>
<keyword evidence="2" id="KW-0547">Nucleotide-binding</keyword>
<protein>
    <submittedName>
        <fullName evidence="12">Uncharacterized protein</fullName>
    </submittedName>
</protein>
<evidence type="ECO:0000256" key="1">
    <source>
        <dbReference type="ARBA" id="ARBA00022723"/>
    </source>
</evidence>
<dbReference type="GO" id="GO:0006281">
    <property type="term" value="P:DNA repair"/>
    <property type="evidence" value="ECO:0007669"/>
    <property type="project" value="TreeGrafter"/>
</dbReference>
<proteinExistence type="predicted"/>
<keyword evidence="4" id="KW-0378">Hydrolase</keyword>
<dbReference type="PROSITE" id="PS50089">
    <property type="entry name" value="ZF_RING_2"/>
    <property type="match status" value="1"/>
</dbReference>
<dbReference type="GO" id="GO:0008094">
    <property type="term" value="F:ATP-dependent activity, acting on DNA"/>
    <property type="evidence" value="ECO:0007669"/>
    <property type="project" value="TreeGrafter"/>
</dbReference>
<keyword evidence="7" id="KW-0067">ATP-binding</keyword>
<feature type="domain" description="RING-type" evidence="10">
    <location>
        <begin position="11"/>
        <end position="52"/>
    </location>
</feature>
<dbReference type="Gene3D" id="3.40.50.300">
    <property type="entry name" value="P-loop containing nucleotide triphosphate hydrolases"/>
    <property type="match status" value="1"/>
</dbReference>
<evidence type="ECO:0000259" key="11">
    <source>
        <dbReference type="PROSITE" id="PS51194"/>
    </source>
</evidence>
<dbReference type="PANTHER" id="PTHR45626">
    <property type="entry name" value="TRANSCRIPTION TERMINATION FACTOR 2-RELATED"/>
    <property type="match status" value="1"/>
</dbReference>
<sequence length="264" mass="29477">MTLSSGSDEECSVCLDSLVEPVITRCAHVFCQQCIMDVMTSESLAPHCPLCRAPLNENELIKVPERKKQKPEAEKPSEETAGQSKKSAKLDALIGALSAIRDKDPSIKSLVVSQFTSFLDLIEVELKKEDFSFVRLDGRMTQEARARAIENFSDTSSSSPRVFLLSLTAGGVGLNLTAASRVFLMDPAWNPAIEEQCFDRSHRLGQTQEVIITKYIVMNTVEERMLSLQEQKRTLMGQAFGLQTQSQEDRRRARVRDITHLIGL</sequence>
<evidence type="ECO:0000313" key="12">
    <source>
        <dbReference type="EMBL" id="KAJ7339615.1"/>
    </source>
</evidence>
<evidence type="ECO:0000256" key="2">
    <source>
        <dbReference type="ARBA" id="ARBA00022741"/>
    </source>
</evidence>
<comment type="caution">
    <text evidence="12">The sequence shown here is derived from an EMBL/GenBank/DDBJ whole genome shotgun (WGS) entry which is preliminary data.</text>
</comment>
<evidence type="ECO:0000256" key="3">
    <source>
        <dbReference type="ARBA" id="ARBA00022771"/>
    </source>
</evidence>
<evidence type="ECO:0000256" key="5">
    <source>
        <dbReference type="ARBA" id="ARBA00022806"/>
    </source>
</evidence>
<dbReference type="PROSITE" id="PS00518">
    <property type="entry name" value="ZF_RING_1"/>
    <property type="match status" value="1"/>
</dbReference>
<dbReference type="InterPro" id="IPR027417">
    <property type="entry name" value="P-loop_NTPase"/>
</dbReference>
<dbReference type="Gene3D" id="3.30.40.10">
    <property type="entry name" value="Zinc/RING finger domain, C3HC4 (zinc finger)"/>
    <property type="match status" value="1"/>
</dbReference>
<reference evidence="12" key="1">
    <citation type="submission" date="2023-01" db="EMBL/GenBank/DDBJ databases">
        <title>Genome assembly of the deep-sea coral Lophelia pertusa.</title>
        <authorList>
            <person name="Herrera S."/>
            <person name="Cordes E."/>
        </authorList>
    </citation>
    <scope>NUCLEOTIDE SEQUENCE</scope>
    <source>
        <strain evidence="12">USNM1676648</strain>
        <tissue evidence="12">Polyp</tissue>
    </source>
</reference>
<feature type="region of interest" description="Disordered" evidence="9">
    <location>
        <begin position="62"/>
        <end position="86"/>
    </location>
</feature>
<evidence type="ECO:0000256" key="7">
    <source>
        <dbReference type="ARBA" id="ARBA00022840"/>
    </source>
</evidence>
<evidence type="ECO:0000256" key="9">
    <source>
        <dbReference type="SAM" id="MobiDB-lite"/>
    </source>
</evidence>
<dbReference type="PANTHER" id="PTHR45626:SF17">
    <property type="entry name" value="HELICASE-LIKE TRANSCRIPTION FACTOR"/>
    <property type="match status" value="1"/>
</dbReference>
<name>A0A9W9YFQ3_9CNID</name>
<evidence type="ECO:0000259" key="10">
    <source>
        <dbReference type="PROSITE" id="PS50089"/>
    </source>
</evidence>
<dbReference type="GO" id="GO:0004386">
    <property type="term" value="F:helicase activity"/>
    <property type="evidence" value="ECO:0007669"/>
    <property type="project" value="UniProtKB-KW"/>
</dbReference>
<dbReference type="SUPFAM" id="SSF52540">
    <property type="entry name" value="P-loop containing nucleoside triphosphate hydrolases"/>
    <property type="match status" value="1"/>
</dbReference>
<dbReference type="InterPro" id="IPR001650">
    <property type="entry name" value="Helicase_C-like"/>
</dbReference>
<dbReference type="GO" id="GO:0005524">
    <property type="term" value="F:ATP binding"/>
    <property type="evidence" value="ECO:0007669"/>
    <property type="project" value="UniProtKB-KW"/>
</dbReference>
<feature type="domain" description="Helicase C-terminal" evidence="11">
    <location>
        <begin position="89"/>
        <end position="248"/>
    </location>
</feature>
<keyword evidence="5" id="KW-0347">Helicase</keyword>
<feature type="compositionally biased region" description="Basic and acidic residues" evidence="9">
    <location>
        <begin position="62"/>
        <end position="78"/>
    </location>
</feature>
<dbReference type="InterPro" id="IPR013083">
    <property type="entry name" value="Znf_RING/FYVE/PHD"/>
</dbReference>
<accession>A0A9W9YFQ3</accession>
<dbReference type="AlphaFoldDB" id="A0A9W9YFQ3"/>
<dbReference type="GO" id="GO:0008270">
    <property type="term" value="F:zinc ion binding"/>
    <property type="evidence" value="ECO:0007669"/>
    <property type="project" value="UniProtKB-KW"/>
</dbReference>
<evidence type="ECO:0000256" key="4">
    <source>
        <dbReference type="ARBA" id="ARBA00022801"/>
    </source>
</evidence>
<keyword evidence="13" id="KW-1185">Reference proteome</keyword>
<keyword evidence="6" id="KW-0862">Zinc</keyword>
<dbReference type="SMART" id="SM00184">
    <property type="entry name" value="RING"/>
    <property type="match status" value="1"/>
</dbReference>
<dbReference type="InterPro" id="IPR049730">
    <property type="entry name" value="SNF2/RAD54-like_C"/>
</dbReference>
<gene>
    <name evidence="12" type="ORF">OS493_006019</name>
</gene>
<evidence type="ECO:0000256" key="8">
    <source>
        <dbReference type="PROSITE-ProRule" id="PRU00175"/>
    </source>
</evidence>
<dbReference type="CDD" id="cd18793">
    <property type="entry name" value="SF2_C_SNF"/>
    <property type="match status" value="1"/>
</dbReference>
<evidence type="ECO:0000313" key="13">
    <source>
        <dbReference type="Proteomes" id="UP001163046"/>
    </source>
</evidence>
<dbReference type="GO" id="GO:0005634">
    <property type="term" value="C:nucleus"/>
    <property type="evidence" value="ECO:0007669"/>
    <property type="project" value="TreeGrafter"/>
</dbReference>
<keyword evidence="3 8" id="KW-0863">Zinc-finger</keyword>